<evidence type="ECO:0000256" key="1">
    <source>
        <dbReference type="SAM" id="MobiDB-lite"/>
    </source>
</evidence>
<comment type="caution">
    <text evidence="2">The sequence shown here is derived from an EMBL/GenBank/DDBJ whole genome shotgun (WGS) entry which is preliminary data.</text>
</comment>
<protein>
    <submittedName>
        <fullName evidence="2">Uncharacterized protein</fullName>
    </submittedName>
</protein>
<reference evidence="3" key="1">
    <citation type="journal article" date="2019" name="Int. J. Syst. Evol. Microbiol.">
        <title>The Global Catalogue of Microorganisms (GCM) 10K type strain sequencing project: providing services to taxonomists for standard genome sequencing and annotation.</title>
        <authorList>
            <consortium name="The Broad Institute Genomics Platform"/>
            <consortium name="The Broad Institute Genome Sequencing Center for Infectious Disease"/>
            <person name="Wu L."/>
            <person name="Ma J."/>
        </authorList>
    </citation>
    <scope>NUCLEOTIDE SEQUENCE [LARGE SCALE GENOMIC DNA]</scope>
    <source>
        <strain evidence="3">CCUG 50873</strain>
    </source>
</reference>
<sequence length="75" mass="8378">MSQNDHDMNAIPTGDPMPQLVHKARSRPRDENAITESVRACIAVGYDWSDIGPAIGLSVNEARERWRHLQGDPRA</sequence>
<keyword evidence="3" id="KW-1185">Reference proteome</keyword>
<accession>A0ABW3G8U9</accession>
<dbReference type="RefSeq" id="WP_253645440.1">
    <property type="nucleotide sequence ID" value="NZ_BAAAMO010000002.1"/>
</dbReference>
<evidence type="ECO:0000313" key="3">
    <source>
        <dbReference type="Proteomes" id="UP001597068"/>
    </source>
</evidence>
<proteinExistence type="predicted"/>
<name>A0ABW3G8U9_9NOCA</name>
<feature type="region of interest" description="Disordered" evidence="1">
    <location>
        <begin position="1"/>
        <end position="32"/>
    </location>
</feature>
<dbReference type="EMBL" id="JBHTIL010000001">
    <property type="protein sequence ID" value="MFD0926704.1"/>
    <property type="molecule type" value="Genomic_DNA"/>
</dbReference>
<evidence type="ECO:0000313" key="2">
    <source>
        <dbReference type="EMBL" id="MFD0926704.1"/>
    </source>
</evidence>
<dbReference type="Proteomes" id="UP001597068">
    <property type="component" value="Unassembled WGS sequence"/>
</dbReference>
<organism evidence="2 3">
    <name type="scientific">Williamsia deligens</name>
    <dbReference type="NCBI Taxonomy" id="321325"/>
    <lineage>
        <taxon>Bacteria</taxon>
        <taxon>Bacillati</taxon>
        <taxon>Actinomycetota</taxon>
        <taxon>Actinomycetes</taxon>
        <taxon>Mycobacteriales</taxon>
        <taxon>Nocardiaceae</taxon>
        <taxon>Williamsia</taxon>
    </lineage>
</organism>
<gene>
    <name evidence="2" type="ORF">ACFQ04_13255</name>
</gene>